<feature type="compositionally biased region" description="Polar residues" evidence="3">
    <location>
        <begin position="308"/>
        <end position="318"/>
    </location>
</feature>
<dbReference type="PANTHER" id="PTHR34057">
    <property type="entry name" value="ELONGATION FACTOR"/>
    <property type="match status" value="1"/>
</dbReference>
<evidence type="ECO:0000256" key="3">
    <source>
        <dbReference type="SAM" id="MobiDB-lite"/>
    </source>
</evidence>
<feature type="region of interest" description="Disordered" evidence="3">
    <location>
        <begin position="519"/>
        <end position="554"/>
    </location>
</feature>
<dbReference type="Gene3D" id="6.10.250.3170">
    <property type="match status" value="1"/>
</dbReference>
<dbReference type="Pfam" id="PF00439">
    <property type="entry name" value="Bromodomain"/>
    <property type="match status" value="1"/>
</dbReference>
<dbReference type="InterPro" id="IPR036427">
    <property type="entry name" value="Bromodomain-like_sf"/>
</dbReference>
<dbReference type="AlphaFoldDB" id="A0A1Y1HW51"/>
<feature type="compositionally biased region" description="Basic and acidic residues" evidence="3">
    <location>
        <begin position="331"/>
        <end position="357"/>
    </location>
</feature>
<dbReference type="SMART" id="SM00297">
    <property type="entry name" value="BROMO"/>
    <property type="match status" value="1"/>
</dbReference>
<dbReference type="OrthoDB" id="21648at2759"/>
<evidence type="ECO:0000256" key="2">
    <source>
        <dbReference type="PROSITE-ProRule" id="PRU00035"/>
    </source>
</evidence>
<name>A0A1Y1HW51_KLENI</name>
<feature type="compositionally biased region" description="Basic and acidic residues" evidence="3">
    <location>
        <begin position="890"/>
        <end position="905"/>
    </location>
</feature>
<dbReference type="EMBL" id="DF237023">
    <property type="protein sequence ID" value="GAQ81211.1"/>
    <property type="molecule type" value="Genomic_DNA"/>
</dbReference>
<dbReference type="InterPro" id="IPR001487">
    <property type="entry name" value="Bromodomain"/>
</dbReference>
<organism evidence="5 6">
    <name type="scientific">Klebsormidium nitens</name>
    <name type="common">Green alga</name>
    <name type="synonym">Ulothrix nitens</name>
    <dbReference type="NCBI Taxonomy" id="105231"/>
    <lineage>
        <taxon>Eukaryota</taxon>
        <taxon>Viridiplantae</taxon>
        <taxon>Streptophyta</taxon>
        <taxon>Klebsormidiophyceae</taxon>
        <taxon>Klebsormidiales</taxon>
        <taxon>Klebsormidiaceae</taxon>
        <taxon>Klebsormidium</taxon>
    </lineage>
</organism>
<dbReference type="STRING" id="105231.A0A1Y1HW51"/>
<dbReference type="PROSITE" id="PS50014">
    <property type="entry name" value="BROMODOMAIN_2"/>
    <property type="match status" value="1"/>
</dbReference>
<evidence type="ECO:0000259" key="4">
    <source>
        <dbReference type="PROSITE" id="PS50014"/>
    </source>
</evidence>
<proteinExistence type="predicted"/>
<dbReference type="Proteomes" id="UP000054558">
    <property type="component" value="Unassembled WGS sequence"/>
</dbReference>
<feature type="compositionally biased region" description="Low complexity" evidence="3">
    <location>
        <begin position="412"/>
        <end position="421"/>
    </location>
</feature>
<feature type="region of interest" description="Disordered" evidence="3">
    <location>
        <begin position="384"/>
        <end position="496"/>
    </location>
</feature>
<protein>
    <submittedName>
        <fullName evidence="5">Bromodomain-containing protein</fullName>
    </submittedName>
</protein>
<feature type="compositionally biased region" description="Low complexity" evidence="3">
    <location>
        <begin position="543"/>
        <end position="554"/>
    </location>
</feature>
<feature type="region of interest" description="Disordered" evidence="3">
    <location>
        <begin position="869"/>
        <end position="996"/>
    </location>
</feature>
<evidence type="ECO:0000313" key="5">
    <source>
        <dbReference type="EMBL" id="GAQ81211.1"/>
    </source>
</evidence>
<feature type="region of interest" description="Disordered" evidence="3">
    <location>
        <begin position="702"/>
        <end position="770"/>
    </location>
</feature>
<feature type="compositionally biased region" description="Polar residues" evidence="3">
    <location>
        <begin position="468"/>
        <end position="480"/>
    </location>
</feature>
<feature type="compositionally biased region" description="Low complexity" evidence="3">
    <location>
        <begin position="431"/>
        <end position="444"/>
    </location>
</feature>
<dbReference type="PRINTS" id="PR00503">
    <property type="entry name" value="BROMODOMAIN"/>
</dbReference>
<keyword evidence="1 2" id="KW-0103">Bromodomain</keyword>
<feature type="compositionally biased region" description="Polar residues" evidence="3">
    <location>
        <begin position="1"/>
        <end position="14"/>
    </location>
</feature>
<feature type="compositionally biased region" description="Basic residues" evidence="3">
    <location>
        <begin position="387"/>
        <end position="397"/>
    </location>
</feature>
<feature type="compositionally biased region" description="Low complexity" evidence="3">
    <location>
        <begin position="941"/>
        <end position="964"/>
    </location>
</feature>
<feature type="compositionally biased region" description="Low complexity" evidence="3">
    <location>
        <begin position="751"/>
        <end position="765"/>
    </location>
</feature>
<feature type="region of interest" description="Disordered" evidence="3">
    <location>
        <begin position="1"/>
        <end position="37"/>
    </location>
</feature>
<feature type="compositionally biased region" description="Pro residues" evidence="3">
    <location>
        <begin position="736"/>
        <end position="750"/>
    </location>
</feature>
<evidence type="ECO:0000313" key="6">
    <source>
        <dbReference type="Proteomes" id="UP000054558"/>
    </source>
</evidence>
<keyword evidence="6" id="KW-1185">Reference proteome</keyword>
<feature type="region of interest" description="Disordered" evidence="3">
    <location>
        <begin position="248"/>
        <end position="357"/>
    </location>
</feature>
<feature type="region of interest" description="Disordered" evidence="3">
    <location>
        <begin position="108"/>
        <end position="134"/>
    </location>
</feature>
<reference evidence="5 6" key="1">
    <citation type="journal article" date="2014" name="Nat. Commun.">
        <title>Klebsormidium flaccidum genome reveals primary factors for plant terrestrial adaptation.</title>
        <authorList>
            <person name="Hori K."/>
            <person name="Maruyama F."/>
            <person name="Fujisawa T."/>
            <person name="Togashi T."/>
            <person name="Yamamoto N."/>
            <person name="Seo M."/>
            <person name="Sato S."/>
            <person name="Yamada T."/>
            <person name="Mori H."/>
            <person name="Tajima N."/>
            <person name="Moriyama T."/>
            <person name="Ikeuchi M."/>
            <person name="Watanabe M."/>
            <person name="Wada H."/>
            <person name="Kobayashi K."/>
            <person name="Saito M."/>
            <person name="Masuda T."/>
            <person name="Sasaki-Sekimoto Y."/>
            <person name="Mashiguchi K."/>
            <person name="Awai K."/>
            <person name="Shimojima M."/>
            <person name="Masuda S."/>
            <person name="Iwai M."/>
            <person name="Nobusawa T."/>
            <person name="Narise T."/>
            <person name="Kondo S."/>
            <person name="Saito H."/>
            <person name="Sato R."/>
            <person name="Murakawa M."/>
            <person name="Ihara Y."/>
            <person name="Oshima-Yamada Y."/>
            <person name="Ohtaka K."/>
            <person name="Satoh M."/>
            <person name="Sonobe K."/>
            <person name="Ishii M."/>
            <person name="Ohtani R."/>
            <person name="Kanamori-Sato M."/>
            <person name="Honoki R."/>
            <person name="Miyazaki D."/>
            <person name="Mochizuki H."/>
            <person name="Umetsu J."/>
            <person name="Higashi K."/>
            <person name="Shibata D."/>
            <person name="Kamiya Y."/>
            <person name="Sato N."/>
            <person name="Nakamura Y."/>
            <person name="Tabata S."/>
            <person name="Ida S."/>
            <person name="Kurokawa K."/>
            <person name="Ohta H."/>
        </authorList>
    </citation>
    <scope>NUCLEOTIDE SEQUENCE [LARGE SCALE GENOMIC DNA]</scope>
    <source>
        <strain evidence="5 6">NIES-2285</strain>
    </source>
</reference>
<dbReference type="PANTHER" id="PTHR34057:SF1">
    <property type="entry name" value="ELONGATION FACTOR"/>
    <property type="match status" value="1"/>
</dbReference>
<dbReference type="SUPFAM" id="SSF47370">
    <property type="entry name" value="Bromodomain"/>
    <property type="match status" value="1"/>
</dbReference>
<accession>A0A1Y1HW51</accession>
<dbReference type="Gene3D" id="1.20.920.10">
    <property type="entry name" value="Bromodomain-like"/>
    <property type="match status" value="1"/>
</dbReference>
<dbReference type="OMA" id="WKIASQR"/>
<gene>
    <name evidence="5" type="ORF">KFL_000740120</name>
</gene>
<feature type="compositionally biased region" description="Low complexity" evidence="3">
    <location>
        <begin position="485"/>
        <end position="496"/>
    </location>
</feature>
<evidence type="ECO:0000256" key="1">
    <source>
        <dbReference type="ARBA" id="ARBA00023117"/>
    </source>
</evidence>
<sequence>MCSGLLQPSESSSHGPAMTIRPGLHHMNGTSGAVQAPPPDHFCQGHDTPQFGAQISHTAGPNVEQSKMDSQRIVDAMLVQERQAYAQEGEGAAACSTDQFARADFRGASARGEGNGNSAGGADAAGNKRGGDVAETEARQQMVGLVEELKRMDDLACFIEPVDDSFAPGYSKIILRPMSFSVMLKKAKNGEYSLIKDLLEDFELICFNAMKYNAKRSKIYNAANTLLRKGKKHIRAFTVVHRPAELERKSDKRAVDTQPASKVKTRRELAKSAEEQVERPRSKQGEIDVVGEAGGAEFRQEDRYEGSTDCSSSYAETASDSEEEWGYDPEVSSRLRADDRDAEGREKRSLHPEWKKQRRGIEWRARWLEMRMVDIQEKADRYSHLARQLKSRQHTHALHPAGQKQLPPPSSQQPSLPTTSPAAFPSPQVPSPQLLEAPPALPQAVDHAAMPPGHAAPTASAPRPAEPSQMQTAQESQTAGATPEVPGVAAPSQQVAPVAQTLGQGAAKALAPSSLTVAHVQAPGGASPSDVQAPAGETGRQLAPASAPAVSIPVRKGTSTAARVDLEAVQLPKDDEGAPSALPGETLVGRVKQSLRHHRKRKKVEDEPLTEQFMAQHPLLSRYDKASRKRPRMPGDDTVSMADVDLRSMSPGIEAPPERAPRPYLPPLPTVLEDEPMDCLLEKIEALQQRLHVLRSQLHYSAANRAAPPRRPPAQTPRPLGQNPAVVPPRQFVSPRPSPTPSPRNAPSPSPGARSMMSPSPSGSPKAEALERTRSLMNVSGGVGAIQRSGSGAALVPGRRRTADYDISNVVSSVSVGRKTVEQLQHTKIETPRWRLVQQTFDELVGGDSSEEDTDDDSYARRHAPLEAQEKLRYMAPPSKHQGLGKPTGKIKEKPRGKPQQDGHTELISPRPPAYKRRKAQGGKNENGVAKAKTKGGGLPPAGAKGKAPPGKVAETASADGSDGAAKDGGEGSVSQEDILKRRASPGLTIQIPEIH</sequence>
<feature type="compositionally biased region" description="Basic and acidic residues" evidence="3">
    <location>
        <begin position="266"/>
        <end position="286"/>
    </location>
</feature>
<feature type="domain" description="Bromo" evidence="4">
    <location>
        <begin position="150"/>
        <end position="220"/>
    </location>
</feature>